<evidence type="ECO:0000313" key="9">
    <source>
        <dbReference type="Proteomes" id="UP000501534"/>
    </source>
</evidence>
<evidence type="ECO:0000256" key="2">
    <source>
        <dbReference type="ARBA" id="ARBA00022475"/>
    </source>
</evidence>
<dbReference type="InterPro" id="IPR018490">
    <property type="entry name" value="cNMP-bd_dom_sf"/>
</dbReference>
<evidence type="ECO:0000256" key="3">
    <source>
        <dbReference type="ARBA" id="ARBA00022692"/>
    </source>
</evidence>
<accession>A0A6M4GVF7</accession>
<dbReference type="PANTHER" id="PTHR30566">
    <property type="entry name" value="YNAI-RELATED MECHANOSENSITIVE ION CHANNEL"/>
    <property type="match status" value="1"/>
</dbReference>
<proteinExistence type="predicted"/>
<sequence>MFRDEVGYAALVALVLGLGLLALRPADRASVRNHLVVLVLAAICEVGGHALEGSAVGRVGGWVADAAAILVGFIVLRLAAMFLFRVLLPVLRFETPRIIEDLAVSALFAAWALMWFRLAGVDVGSLLATSAVITAVLAFAMKDTLGNVLGGVVLQLDESIRVGDWVKVDDVSGRVVEIRWRHTAIETRNRETVVVPNGWLMANRFTVIGSRSDPKPVWRRWVRVNVDLSASPTAVCAALERSVRDAEIPNVAREPAANAVLLEIGARYGTYALRYYLTNPQVDDPTDSAVRAHVLASLERKGMKIGVPYQEELQIRDNEAHRTQAATKERERNNRVLAHCEMFGTLTEAERDQLASRLVHAPFVKGDTITRQGDVAHWLYILDAGRAEVLLETPSGRRPLATLLSGSVFGEMGLLTGEPRRATVVAQTDVDCYRLDKSGLEAILRARTDIAGEISRILASREADLVTAIAERTNGTPHASTSDAILGRIRNFFGLEKA</sequence>
<dbReference type="Proteomes" id="UP000501534">
    <property type="component" value="Chromosome"/>
</dbReference>
<dbReference type="InterPro" id="IPR023408">
    <property type="entry name" value="MscS_beta-dom_sf"/>
</dbReference>
<keyword evidence="5 6" id="KW-0472">Membrane</keyword>
<dbReference type="SUPFAM" id="SSF51206">
    <property type="entry name" value="cAMP-binding domain-like"/>
    <property type="match status" value="1"/>
</dbReference>
<feature type="transmembrane region" description="Helical" evidence="6">
    <location>
        <begin position="6"/>
        <end position="23"/>
    </location>
</feature>
<keyword evidence="4 6" id="KW-1133">Transmembrane helix</keyword>
<evidence type="ECO:0000256" key="6">
    <source>
        <dbReference type="SAM" id="Phobius"/>
    </source>
</evidence>
<dbReference type="InterPro" id="IPR014710">
    <property type="entry name" value="RmlC-like_jellyroll"/>
</dbReference>
<dbReference type="GO" id="GO:0005886">
    <property type="term" value="C:plasma membrane"/>
    <property type="evidence" value="ECO:0007669"/>
    <property type="project" value="UniProtKB-SubCell"/>
</dbReference>
<dbReference type="InterPro" id="IPR011066">
    <property type="entry name" value="MscS_channel_C_sf"/>
</dbReference>
<evidence type="ECO:0000256" key="1">
    <source>
        <dbReference type="ARBA" id="ARBA00004651"/>
    </source>
</evidence>
<dbReference type="SUPFAM" id="SSF50182">
    <property type="entry name" value="Sm-like ribonucleoproteins"/>
    <property type="match status" value="1"/>
</dbReference>
<feature type="transmembrane region" description="Helical" evidence="6">
    <location>
        <begin position="63"/>
        <end position="86"/>
    </location>
</feature>
<keyword evidence="9" id="KW-1185">Reference proteome</keyword>
<dbReference type="PANTHER" id="PTHR30566:SF5">
    <property type="entry name" value="MECHANOSENSITIVE ION CHANNEL PROTEIN 1, MITOCHONDRIAL-RELATED"/>
    <property type="match status" value="1"/>
</dbReference>
<reference evidence="8 9" key="1">
    <citation type="submission" date="2020-04" db="EMBL/GenBank/DDBJ databases">
        <title>Usitatibacter rugosus gen. nov., sp. nov. and Usitatibacter palustris sp. nov., novel members of Usitatibacteraceae fam. nov. within the order Nitrosomonadales isolated from soil.</title>
        <authorList>
            <person name="Huber K.J."/>
            <person name="Neumann-Schaal M."/>
            <person name="Geppert A."/>
            <person name="Luckner M."/>
            <person name="Wanner G."/>
            <person name="Overmann J."/>
        </authorList>
    </citation>
    <scope>NUCLEOTIDE SEQUENCE [LARGE SCALE GENOMIC DNA]</scope>
    <source>
        <strain evidence="8 9">0125_3</strain>
    </source>
</reference>
<dbReference type="EMBL" id="CP053069">
    <property type="protein sequence ID" value="QJR11156.1"/>
    <property type="molecule type" value="Genomic_DNA"/>
</dbReference>
<organism evidence="8 9">
    <name type="scientific">Usitatibacter rugosus</name>
    <dbReference type="NCBI Taxonomy" id="2732067"/>
    <lineage>
        <taxon>Bacteria</taxon>
        <taxon>Pseudomonadati</taxon>
        <taxon>Pseudomonadota</taxon>
        <taxon>Betaproteobacteria</taxon>
        <taxon>Nitrosomonadales</taxon>
        <taxon>Usitatibacteraceae</taxon>
        <taxon>Usitatibacter</taxon>
    </lineage>
</organism>
<gene>
    <name evidence="8" type="ORF">DSM104443_02228</name>
</gene>
<evidence type="ECO:0000259" key="7">
    <source>
        <dbReference type="PROSITE" id="PS50042"/>
    </source>
</evidence>
<keyword evidence="3 6" id="KW-0812">Transmembrane</keyword>
<dbReference type="InterPro" id="IPR010920">
    <property type="entry name" value="LSM_dom_sf"/>
</dbReference>
<dbReference type="Gene3D" id="2.60.120.10">
    <property type="entry name" value="Jelly Rolls"/>
    <property type="match status" value="1"/>
</dbReference>
<dbReference type="PRINTS" id="PR00103">
    <property type="entry name" value="CAMPKINASE"/>
</dbReference>
<name>A0A6M4GVF7_9PROT</name>
<feature type="transmembrane region" description="Helical" evidence="6">
    <location>
        <begin position="123"/>
        <end position="141"/>
    </location>
</feature>
<keyword evidence="2" id="KW-1003">Cell membrane</keyword>
<feature type="domain" description="Cyclic nucleotide-binding" evidence="7">
    <location>
        <begin position="342"/>
        <end position="461"/>
    </location>
</feature>
<comment type="subcellular location">
    <subcellularLocation>
        <location evidence="1">Cell membrane</location>
        <topology evidence="1">Multi-pass membrane protein</topology>
    </subcellularLocation>
</comment>
<dbReference type="KEGG" id="uru:DSM104443_02228"/>
<evidence type="ECO:0000313" key="8">
    <source>
        <dbReference type="EMBL" id="QJR11156.1"/>
    </source>
</evidence>
<dbReference type="Pfam" id="PF00027">
    <property type="entry name" value="cNMP_binding"/>
    <property type="match status" value="1"/>
</dbReference>
<dbReference type="SUPFAM" id="SSF82689">
    <property type="entry name" value="Mechanosensitive channel protein MscS (YggB), C-terminal domain"/>
    <property type="match status" value="1"/>
</dbReference>
<evidence type="ECO:0000256" key="5">
    <source>
        <dbReference type="ARBA" id="ARBA00023136"/>
    </source>
</evidence>
<dbReference type="InterPro" id="IPR000595">
    <property type="entry name" value="cNMP-bd_dom"/>
</dbReference>
<dbReference type="Gene3D" id="2.30.30.60">
    <property type="match status" value="1"/>
</dbReference>
<dbReference type="AlphaFoldDB" id="A0A6M4GVF7"/>
<evidence type="ECO:0000256" key="4">
    <source>
        <dbReference type="ARBA" id="ARBA00022989"/>
    </source>
</evidence>
<dbReference type="RefSeq" id="WP_171092260.1">
    <property type="nucleotide sequence ID" value="NZ_CP053069.1"/>
</dbReference>
<dbReference type="CDD" id="cd00038">
    <property type="entry name" value="CAP_ED"/>
    <property type="match status" value="1"/>
</dbReference>
<dbReference type="InterPro" id="IPR006685">
    <property type="entry name" value="MscS_channel_2nd"/>
</dbReference>
<dbReference type="Pfam" id="PF00924">
    <property type="entry name" value="MS_channel_2nd"/>
    <property type="match status" value="1"/>
</dbReference>
<dbReference type="PROSITE" id="PS50042">
    <property type="entry name" value="CNMP_BINDING_3"/>
    <property type="match status" value="1"/>
</dbReference>
<dbReference type="SMART" id="SM00100">
    <property type="entry name" value="cNMP"/>
    <property type="match status" value="1"/>
</dbReference>
<dbReference type="Gene3D" id="1.10.287.1260">
    <property type="match status" value="1"/>
</dbReference>
<feature type="transmembrane region" description="Helical" evidence="6">
    <location>
        <begin position="35"/>
        <end position="51"/>
    </location>
</feature>
<protein>
    <recommendedName>
        <fullName evidence="7">Cyclic nucleotide-binding domain-containing protein</fullName>
    </recommendedName>
</protein>
<dbReference type="GO" id="GO:0008381">
    <property type="term" value="F:mechanosensitive monoatomic ion channel activity"/>
    <property type="evidence" value="ECO:0007669"/>
    <property type="project" value="UniProtKB-ARBA"/>
</dbReference>